<dbReference type="KEGG" id="pfj:MYCFIDRAFT_174806"/>
<reference evidence="1 2" key="1">
    <citation type="journal article" date="2012" name="PLoS Pathog.">
        <title>Diverse lifestyles and strategies of plant pathogenesis encoded in the genomes of eighteen Dothideomycetes fungi.</title>
        <authorList>
            <person name="Ohm R.A."/>
            <person name="Feau N."/>
            <person name="Henrissat B."/>
            <person name="Schoch C.L."/>
            <person name="Horwitz B.A."/>
            <person name="Barry K.W."/>
            <person name="Condon B.J."/>
            <person name="Copeland A.C."/>
            <person name="Dhillon B."/>
            <person name="Glaser F."/>
            <person name="Hesse C.N."/>
            <person name="Kosti I."/>
            <person name="LaButti K."/>
            <person name="Lindquist E.A."/>
            <person name="Lucas S."/>
            <person name="Salamov A.A."/>
            <person name="Bradshaw R.E."/>
            <person name="Ciuffetti L."/>
            <person name="Hamelin R.C."/>
            <person name="Kema G.H.J."/>
            <person name="Lawrence C."/>
            <person name="Scott J.A."/>
            <person name="Spatafora J.W."/>
            <person name="Turgeon B.G."/>
            <person name="de Wit P.J.G.M."/>
            <person name="Zhong S."/>
            <person name="Goodwin S.B."/>
            <person name="Grigoriev I.V."/>
        </authorList>
    </citation>
    <scope>NUCLEOTIDE SEQUENCE [LARGE SCALE GENOMIC DNA]</scope>
    <source>
        <strain evidence="1 2">CIRAD86</strain>
    </source>
</reference>
<organism evidence="1 2">
    <name type="scientific">Pseudocercospora fijiensis (strain CIRAD86)</name>
    <name type="common">Black leaf streak disease fungus</name>
    <name type="synonym">Mycosphaerella fijiensis</name>
    <dbReference type="NCBI Taxonomy" id="383855"/>
    <lineage>
        <taxon>Eukaryota</taxon>
        <taxon>Fungi</taxon>
        <taxon>Dikarya</taxon>
        <taxon>Ascomycota</taxon>
        <taxon>Pezizomycotina</taxon>
        <taxon>Dothideomycetes</taxon>
        <taxon>Dothideomycetidae</taxon>
        <taxon>Mycosphaerellales</taxon>
        <taxon>Mycosphaerellaceae</taxon>
        <taxon>Pseudocercospora</taxon>
    </lineage>
</organism>
<dbReference type="RefSeq" id="XP_007926604.1">
    <property type="nucleotide sequence ID" value="XM_007928413.1"/>
</dbReference>
<dbReference type="GeneID" id="19333252"/>
<dbReference type="VEuPathDB" id="FungiDB:MYCFIDRAFT_174806"/>
<evidence type="ECO:0000313" key="1">
    <source>
        <dbReference type="EMBL" id="EME83350.1"/>
    </source>
</evidence>
<gene>
    <name evidence="1" type="ORF">MYCFIDRAFT_174806</name>
</gene>
<dbReference type="HOGENOM" id="CLU_783306_0_0_1"/>
<dbReference type="EMBL" id="KB446558">
    <property type="protein sequence ID" value="EME83350.1"/>
    <property type="molecule type" value="Genomic_DNA"/>
</dbReference>
<evidence type="ECO:0000313" key="2">
    <source>
        <dbReference type="Proteomes" id="UP000016932"/>
    </source>
</evidence>
<dbReference type="Proteomes" id="UP000016932">
    <property type="component" value="Unassembled WGS sequence"/>
</dbReference>
<keyword evidence="2" id="KW-1185">Reference proteome</keyword>
<protein>
    <submittedName>
        <fullName evidence="1">Uncharacterized protein</fullName>
    </submittedName>
</protein>
<accession>M2Z0I5</accession>
<sequence>MSDLTRNTPGGIRLDRHAEGQGEYISNSMLSRLPTCLRNKDTEEWPKTGYFSGGTGSHARCTHEVVGAQSGCEMCHCHISSTAASDDDSLKLSILQGGISEREERQDLASERAGLHRQGKPDNLWPGTRSALHRFRIPVSSIPLPCLAGADNVSRFVALPRENSVLARRHKFPQSGICILRCGSPKFTRKIPETRHWVLSANDMLADDAPFHFPHLASEGRICRAQREWKSSSPACSCSAAVSGSERHWPGSKQLDVLAAIRATHRRLQKPVVRRWQTDRGRDRGRIGGNGHHAVQRSPAFNRPYADGAAIHQQQRRAGPADGSLSMLSHRGSAANFRTASIIANFTLRYLIQS</sequence>
<name>M2Z0I5_PSEFD</name>
<proteinExistence type="predicted"/>
<dbReference type="AlphaFoldDB" id="M2Z0I5"/>